<feature type="signal peptide" evidence="1">
    <location>
        <begin position="1"/>
        <end position="19"/>
    </location>
</feature>
<dbReference type="GO" id="GO:0030288">
    <property type="term" value="C:outer membrane-bounded periplasmic space"/>
    <property type="evidence" value="ECO:0007669"/>
    <property type="project" value="TreeGrafter"/>
</dbReference>
<dbReference type="RefSeq" id="WP_101443900.1">
    <property type="nucleotide sequence ID" value="NZ_PJMU01000002.1"/>
</dbReference>
<dbReference type="EMBL" id="PJMU01000002">
    <property type="protein sequence ID" value="PKV66519.1"/>
    <property type="molecule type" value="Genomic_DNA"/>
</dbReference>
<dbReference type="PROSITE" id="PS51257">
    <property type="entry name" value="PROKAR_LIPOPROTEIN"/>
    <property type="match status" value="1"/>
</dbReference>
<dbReference type="PANTHER" id="PTHR11575:SF24">
    <property type="entry name" value="5'-NUCLEOTIDASE"/>
    <property type="match status" value="1"/>
</dbReference>
<dbReference type="Pfam" id="PF02872">
    <property type="entry name" value="5_nucleotid_C"/>
    <property type="match status" value="1"/>
</dbReference>
<protein>
    <submittedName>
        <fullName evidence="3">5'-nucleotidase-like protein</fullName>
    </submittedName>
</protein>
<dbReference type="SUPFAM" id="SSF55816">
    <property type="entry name" value="5'-nucleotidase (syn. UDP-sugar hydrolase), C-terminal domain"/>
    <property type="match status" value="1"/>
</dbReference>
<comment type="caution">
    <text evidence="3">The sequence shown here is derived from an EMBL/GenBank/DDBJ whole genome shotgun (WGS) entry which is preliminary data.</text>
</comment>
<keyword evidence="1" id="KW-0732">Signal</keyword>
<dbReference type="OrthoDB" id="4762412at2"/>
<organism evidence="3 4">
    <name type="scientific">Pontibacter ramchanderi</name>
    <dbReference type="NCBI Taxonomy" id="1179743"/>
    <lineage>
        <taxon>Bacteria</taxon>
        <taxon>Pseudomonadati</taxon>
        <taxon>Bacteroidota</taxon>
        <taxon>Cytophagia</taxon>
        <taxon>Cytophagales</taxon>
        <taxon>Hymenobacteraceae</taxon>
        <taxon>Pontibacter</taxon>
    </lineage>
</organism>
<dbReference type="AlphaFoldDB" id="A0A2N3UAX7"/>
<accession>A0A2N3UAX7</accession>
<dbReference type="PANTHER" id="PTHR11575">
    <property type="entry name" value="5'-NUCLEOTIDASE-RELATED"/>
    <property type="match status" value="1"/>
</dbReference>
<feature type="domain" description="5'-Nucleotidase C-terminal" evidence="2">
    <location>
        <begin position="78"/>
        <end position="209"/>
    </location>
</feature>
<dbReference type="GO" id="GO:0009166">
    <property type="term" value="P:nucleotide catabolic process"/>
    <property type="evidence" value="ECO:0007669"/>
    <property type="project" value="InterPro"/>
</dbReference>
<evidence type="ECO:0000313" key="3">
    <source>
        <dbReference type="EMBL" id="PKV66519.1"/>
    </source>
</evidence>
<evidence type="ECO:0000256" key="1">
    <source>
        <dbReference type="SAM" id="SignalP"/>
    </source>
</evidence>
<gene>
    <name evidence="3" type="ORF">BD749_1648</name>
</gene>
<dbReference type="Gene3D" id="3.90.780.10">
    <property type="entry name" value="5'-Nucleotidase, C-terminal domain"/>
    <property type="match status" value="1"/>
</dbReference>
<evidence type="ECO:0000313" key="4">
    <source>
        <dbReference type="Proteomes" id="UP000233782"/>
    </source>
</evidence>
<proteinExistence type="predicted"/>
<reference evidence="3 4" key="1">
    <citation type="submission" date="2017-12" db="EMBL/GenBank/DDBJ databases">
        <title>Genomic Encyclopedia of Type Strains, Phase III (KMG-III): the genomes of soil and plant-associated and newly described type strains.</title>
        <authorList>
            <person name="Whitman W."/>
        </authorList>
    </citation>
    <scope>NUCLEOTIDE SEQUENCE [LARGE SCALE GENOMIC DNA]</scope>
    <source>
        <strain evidence="3 4">LP43</strain>
    </source>
</reference>
<name>A0A2N3UAX7_9BACT</name>
<dbReference type="InterPro" id="IPR036907">
    <property type="entry name" value="5'-Nucleotdase_C_sf"/>
</dbReference>
<dbReference type="InterPro" id="IPR008334">
    <property type="entry name" value="5'-Nucleotdase_C"/>
</dbReference>
<sequence length="251" mass="27039">MKRPFLKYISGLVLGLSLAACQRPLHPAATLTETDLAVNQAISADQAVEALVAPYREEVTVKMSEVVGSAPVALGKGEYESPLGNFVVDLQLAQSEPVYGKPIDLSVTTEGGLRVPLPAGNITTGHIFELMPFENEMVVLTLSGEAVQQLFNNAAARKIIYIGNATYTVANGKAQDIKIKGQPFDPNKTYTLLTSDYLAGGGDKLDMLKNPIQYEKLGLLLRDAIHRHIQQLTAAGKQVTAPAEKRVTVIQ</sequence>
<evidence type="ECO:0000259" key="2">
    <source>
        <dbReference type="Pfam" id="PF02872"/>
    </source>
</evidence>
<dbReference type="GO" id="GO:0016787">
    <property type="term" value="F:hydrolase activity"/>
    <property type="evidence" value="ECO:0007669"/>
    <property type="project" value="InterPro"/>
</dbReference>
<feature type="chain" id="PRO_5014613214" evidence="1">
    <location>
        <begin position="20"/>
        <end position="251"/>
    </location>
</feature>
<dbReference type="Proteomes" id="UP000233782">
    <property type="component" value="Unassembled WGS sequence"/>
</dbReference>
<dbReference type="PRINTS" id="PR01607">
    <property type="entry name" value="APYRASEFAMLY"/>
</dbReference>
<keyword evidence="4" id="KW-1185">Reference proteome</keyword>
<dbReference type="InterPro" id="IPR006179">
    <property type="entry name" value="5_nucleotidase/apyrase"/>
</dbReference>